<dbReference type="InterPro" id="IPR004107">
    <property type="entry name" value="Integrase_SAM-like_N"/>
</dbReference>
<dbReference type="AlphaFoldDB" id="M3A9G5"/>
<dbReference type="PATRIC" id="fig|1244869.3.peg.2662"/>
<sequence>MSRLRERMIEDMTLAGMAPESQRAYLRSVRQLAAYYRRSPDHLGEDDVRTYLVGLVDKGVARGTFKTALFGIKFFFTRTLDVDWDLFKKDDFGFRNRSGCRMPFPMSTSAVCWAA</sequence>
<dbReference type="RefSeq" id="WP_008618242.1">
    <property type="nucleotide sequence ID" value="NZ_AONQ01000034.1"/>
</dbReference>
<dbReference type="PROSITE" id="PS51900">
    <property type="entry name" value="CB"/>
    <property type="match status" value="1"/>
</dbReference>
<evidence type="ECO:0000256" key="3">
    <source>
        <dbReference type="PROSITE-ProRule" id="PRU01248"/>
    </source>
</evidence>
<dbReference type="eggNOG" id="COG4974">
    <property type="taxonomic scope" value="Bacteria"/>
</dbReference>
<dbReference type="STRING" id="1244869.H261_13194"/>
<dbReference type="GO" id="GO:0015074">
    <property type="term" value="P:DNA integration"/>
    <property type="evidence" value="ECO:0007669"/>
    <property type="project" value="UniProtKB-KW"/>
</dbReference>
<keyword evidence="1" id="KW-0229">DNA integration</keyword>
<evidence type="ECO:0000256" key="2">
    <source>
        <dbReference type="ARBA" id="ARBA00023125"/>
    </source>
</evidence>
<dbReference type="Proteomes" id="UP000011744">
    <property type="component" value="Unassembled WGS sequence"/>
</dbReference>
<reference evidence="5 6" key="1">
    <citation type="journal article" date="2014" name="Genome Announc.">
        <title>Draft Genome Sequence of Magnetospirillum sp. Strain SO-1, a Freshwater Magnetotactic Bacterium Isolated from the Ol'khovka River, Russia.</title>
        <authorList>
            <person name="Grouzdev D.S."/>
            <person name="Dziuba M.V."/>
            <person name="Sukhacheva M.S."/>
            <person name="Mardanov A.V."/>
            <person name="Beletskiy A.V."/>
            <person name="Kuznetsov B.B."/>
            <person name="Skryabin K.G."/>
        </authorList>
    </citation>
    <scope>NUCLEOTIDE SEQUENCE [LARGE SCALE GENOMIC DNA]</scope>
    <source>
        <strain evidence="5 6">SO-1</strain>
    </source>
</reference>
<dbReference type="EMBL" id="AONQ01000034">
    <property type="protein sequence ID" value="EME69428.1"/>
    <property type="molecule type" value="Genomic_DNA"/>
</dbReference>
<keyword evidence="2 3" id="KW-0238">DNA-binding</keyword>
<evidence type="ECO:0000256" key="1">
    <source>
        <dbReference type="ARBA" id="ARBA00022908"/>
    </source>
</evidence>
<feature type="domain" description="Core-binding (CB)" evidence="4">
    <location>
        <begin position="1"/>
        <end position="80"/>
    </location>
</feature>
<dbReference type="GO" id="GO:0003677">
    <property type="term" value="F:DNA binding"/>
    <property type="evidence" value="ECO:0007669"/>
    <property type="project" value="UniProtKB-UniRule"/>
</dbReference>
<comment type="caution">
    <text evidence="5">The sequence shown here is derived from an EMBL/GenBank/DDBJ whole genome shotgun (WGS) entry which is preliminary data.</text>
</comment>
<evidence type="ECO:0000313" key="6">
    <source>
        <dbReference type="Proteomes" id="UP000011744"/>
    </source>
</evidence>
<gene>
    <name evidence="5" type="ORF">H261_13194</name>
</gene>
<dbReference type="SUPFAM" id="SSF47823">
    <property type="entry name" value="lambda integrase-like, N-terminal domain"/>
    <property type="match status" value="1"/>
</dbReference>
<evidence type="ECO:0000313" key="5">
    <source>
        <dbReference type="EMBL" id="EME69428.1"/>
    </source>
</evidence>
<dbReference type="InterPro" id="IPR044068">
    <property type="entry name" value="CB"/>
</dbReference>
<dbReference type="OrthoDB" id="9801717at2"/>
<dbReference type="InterPro" id="IPR010998">
    <property type="entry name" value="Integrase_recombinase_N"/>
</dbReference>
<organism evidence="5 6">
    <name type="scientific">Paramagnetospirillum caucaseum</name>
    <dbReference type="NCBI Taxonomy" id="1244869"/>
    <lineage>
        <taxon>Bacteria</taxon>
        <taxon>Pseudomonadati</taxon>
        <taxon>Pseudomonadota</taxon>
        <taxon>Alphaproteobacteria</taxon>
        <taxon>Rhodospirillales</taxon>
        <taxon>Magnetospirillaceae</taxon>
        <taxon>Paramagnetospirillum</taxon>
    </lineage>
</organism>
<dbReference type="Gene3D" id="1.10.150.130">
    <property type="match status" value="1"/>
</dbReference>
<accession>M3A9G5</accession>
<dbReference type="Pfam" id="PF13495">
    <property type="entry name" value="Phage_int_SAM_4"/>
    <property type="match status" value="1"/>
</dbReference>
<evidence type="ECO:0000259" key="4">
    <source>
        <dbReference type="PROSITE" id="PS51900"/>
    </source>
</evidence>
<keyword evidence="6" id="KW-1185">Reference proteome</keyword>
<protein>
    <submittedName>
        <fullName evidence="5">Phage integrase family protein</fullName>
    </submittedName>
</protein>
<proteinExistence type="predicted"/>
<name>M3A9G5_9PROT</name>